<protein>
    <submittedName>
        <fullName evidence="1">Uncharacterized protein</fullName>
    </submittedName>
</protein>
<keyword evidence="2" id="KW-1185">Reference proteome</keyword>
<evidence type="ECO:0000313" key="2">
    <source>
        <dbReference type="Proteomes" id="UP000006790"/>
    </source>
</evidence>
<dbReference type="InParanoid" id="G8JS14"/>
<dbReference type="GO" id="GO:0043022">
    <property type="term" value="F:ribosome binding"/>
    <property type="evidence" value="ECO:0007669"/>
    <property type="project" value="EnsemblFungi"/>
</dbReference>
<gene>
    <name evidence="1" type="ordered locus">Ecym_3448</name>
</gene>
<dbReference type="GO" id="GO:0070131">
    <property type="term" value="P:positive regulation of mitochondrial translation"/>
    <property type="evidence" value="ECO:0007669"/>
    <property type="project" value="EnsemblFungi"/>
</dbReference>
<dbReference type="OrthoDB" id="2107880at2759"/>
<reference evidence="2" key="1">
    <citation type="journal article" date="2012" name="G3 (Bethesda)">
        <title>Pichia sorbitophila, an interspecies yeast hybrid reveals early steps of genome resolution following polyploidization.</title>
        <authorList>
            <person name="Leh Louis V."/>
            <person name="Despons L."/>
            <person name="Friedrich A."/>
            <person name="Martin T."/>
            <person name="Durrens P."/>
            <person name="Casaregola S."/>
            <person name="Neuveglise C."/>
            <person name="Fairhead C."/>
            <person name="Marck C."/>
            <person name="Cruz J.A."/>
            <person name="Straub M.L."/>
            <person name="Kugler V."/>
            <person name="Sacerdot C."/>
            <person name="Uzunov Z."/>
            <person name="Thierry A."/>
            <person name="Weiss S."/>
            <person name="Bleykasten C."/>
            <person name="De Montigny J."/>
            <person name="Jacques N."/>
            <person name="Jung P."/>
            <person name="Lemaire M."/>
            <person name="Mallet S."/>
            <person name="Morel G."/>
            <person name="Richard G.F."/>
            <person name="Sarkar A."/>
            <person name="Savel G."/>
            <person name="Schacherer J."/>
            <person name="Seret M.L."/>
            <person name="Talla E."/>
            <person name="Samson G."/>
            <person name="Jubin C."/>
            <person name="Poulain J."/>
            <person name="Vacherie B."/>
            <person name="Barbe V."/>
            <person name="Pelletier E."/>
            <person name="Sherman D.J."/>
            <person name="Westhof E."/>
            <person name="Weissenbach J."/>
            <person name="Baret P.V."/>
            <person name="Wincker P."/>
            <person name="Gaillardin C."/>
            <person name="Dujon B."/>
            <person name="Souciet J.L."/>
        </authorList>
    </citation>
    <scope>NUCLEOTIDE SEQUENCE [LARGE SCALE GENOMIC DNA]</scope>
    <source>
        <strain evidence="2">CBS 270.75 / DBVPG 7215 / KCTC 17166 / NRRL Y-17582</strain>
    </source>
</reference>
<dbReference type="PANTHER" id="PTHR28250:SF1">
    <property type="entry name" value="CYTOCHROME B PRE-MRNA-PROCESSING PROTEIN 6"/>
    <property type="match status" value="1"/>
</dbReference>
<dbReference type="EMBL" id="CP002499">
    <property type="protein sequence ID" value="AET38933.1"/>
    <property type="molecule type" value="Genomic_DNA"/>
</dbReference>
<dbReference type="FunCoup" id="G8JS14">
    <property type="interactions" value="149"/>
</dbReference>
<dbReference type="OMA" id="PRYYDRI"/>
<dbReference type="PANTHER" id="PTHR28250">
    <property type="entry name" value="CYTOCHROME B PRE-MRNA-PROCESSING PROTEIN 6"/>
    <property type="match status" value="1"/>
</dbReference>
<evidence type="ECO:0000313" key="1">
    <source>
        <dbReference type="EMBL" id="AET38933.1"/>
    </source>
</evidence>
<accession>G8JS14</accession>
<dbReference type="AlphaFoldDB" id="G8JS14"/>
<dbReference type="Pfam" id="PF20180">
    <property type="entry name" value="UQCC2_CBP6"/>
    <property type="match status" value="1"/>
</dbReference>
<dbReference type="eggNOG" id="ENOG502SAQZ">
    <property type="taxonomic scope" value="Eukaryota"/>
</dbReference>
<dbReference type="GO" id="GO:0050821">
    <property type="term" value="P:protein stabilization"/>
    <property type="evidence" value="ECO:0007669"/>
    <property type="project" value="EnsemblFungi"/>
</dbReference>
<dbReference type="GO" id="GO:0061671">
    <property type="term" value="C:Cbp3p-Cbp6 complex"/>
    <property type="evidence" value="ECO:0007669"/>
    <property type="project" value="EnsemblFungi"/>
</dbReference>
<dbReference type="GO" id="GO:0005761">
    <property type="term" value="C:mitochondrial ribosome"/>
    <property type="evidence" value="ECO:0007669"/>
    <property type="project" value="EnsemblFungi"/>
</dbReference>
<name>G8JS14_ERECY</name>
<dbReference type="Proteomes" id="UP000006790">
    <property type="component" value="Chromosome 3"/>
</dbReference>
<dbReference type="GeneID" id="11472263"/>
<dbReference type="KEGG" id="erc:Ecym_3448"/>
<organism evidence="1 2">
    <name type="scientific">Eremothecium cymbalariae (strain CBS 270.75 / DBVPG 7215 / KCTC 17166 / NRRL Y-17582)</name>
    <name type="common">Yeast</name>
    <dbReference type="NCBI Taxonomy" id="931890"/>
    <lineage>
        <taxon>Eukaryota</taxon>
        <taxon>Fungi</taxon>
        <taxon>Dikarya</taxon>
        <taxon>Ascomycota</taxon>
        <taxon>Saccharomycotina</taxon>
        <taxon>Saccharomycetes</taxon>
        <taxon>Saccharomycetales</taxon>
        <taxon>Saccharomycetaceae</taxon>
        <taxon>Eremothecium</taxon>
    </lineage>
</organism>
<proteinExistence type="predicted"/>
<dbReference type="HOGENOM" id="CLU_149479_0_0_1"/>
<dbReference type="RefSeq" id="XP_003645750.1">
    <property type="nucleotide sequence ID" value="XM_003645702.1"/>
</dbReference>
<dbReference type="InterPro" id="IPR037653">
    <property type="entry name" value="Cbp6"/>
</dbReference>
<dbReference type="GO" id="GO:0034551">
    <property type="term" value="P:mitochondrial respiratory chain complex III assembly"/>
    <property type="evidence" value="ECO:0007669"/>
    <property type="project" value="EnsemblFungi"/>
</dbReference>
<sequence length="156" mass="17910">MSNTATREAAKKLVKILENLPEERIKHIVSFKDTQLERFRNVAGLESSSKEVKKPTLREIKDIISRTSGPLGLKKDMMKRVNSTLLEEQFTVSSLEEQVKSLTNIVNNKYKNHYDVGKKLYEPVGNPRYYSRLLDELTGRGTETFFTALRTVIFGK</sequence>